<accession>A0A9N8JKZ5</accession>
<organism evidence="1 2">
    <name type="scientific">Aureobasidium vineae</name>
    <dbReference type="NCBI Taxonomy" id="2773715"/>
    <lineage>
        <taxon>Eukaryota</taxon>
        <taxon>Fungi</taxon>
        <taxon>Dikarya</taxon>
        <taxon>Ascomycota</taxon>
        <taxon>Pezizomycotina</taxon>
        <taxon>Dothideomycetes</taxon>
        <taxon>Dothideomycetidae</taxon>
        <taxon>Dothideales</taxon>
        <taxon>Saccotheciaceae</taxon>
        <taxon>Aureobasidium</taxon>
    </lineage>
</organism>
<dbReference type="Proteomes" id="UP000716446">
    <property type="component" value="Unassembled WGS sequence"/>
</dbReference>
<reference evidence="1" key="1">
    <citation type="submission" date="2020-06" db="EMBL/GenBank/DDBJ databases">
        <authorList>
            <person name="Onetto C."/>
        </authorList>
    </citation>
    <scope>NUCLEOTIDE SEQUENCE</scope>
</reference>
<dbReference type="AlphaFoldDB" id="A0A9N8JKZ5"/>
<evidence type="ECO:0000313" key="2">
    <source>
        <dbReference type="Proteomes" id="UP000716446"/>
    </source>
</evidence>
<sequence length="61" mass="7125">MDPQSVAFVPNNDSWRLCNDLLRLQQVQQDHTDRLLRLERRQDDDARMKSVWGATSPSRAS</sequence>
<name>A0A9N8JKZ5_9PEZI</name>
<gene>
    <name evidence="1" type="ORF">AWRI4619_LOCUS4536</name>
</gene>
<proteinExistence type="predicted"/>
<keyword evidence="2" id="KW-1185">Reference proteome</keyword>
<evidence type="ECO:0000313" key="1">
    <source>
        <dbReference type="EMBL" id="CAD0087268.1"/>
    </source>
</evidence>
<protein>
    <submittedName>
        <fullName evidence="1">Uncharacterized protein</fullName>
    </submittedName>
</protein>
<dbReference type="EMBL" id="CAIJEN010000005">
    <property type="protein sequence ID" value="CAD0087268.1"/>
    <property type="molecule type" value="Genomic_DNA"/>
</dbReference>
<comment type="caution">
    <text evidence="1">The sequence shown here is derived from an EMBL/GenBank/DDBJ whole genome shotgun (WGS) entry which is preliminary data.</text>
</comment>